<reference evidence="4" key="4">
    <citation type="journal article" date="2008" name="Nucleic Acids Res.">
        <title>The rice annotation project database (RAP-DB): 2008 update.</title>
        <authorList>
            <consortium name="The rice annotation project (RAP)"/>
        </authorList>
    </citation>
    <scope>GENOME REANNOTATION</scope>
    <source>
        <strain evidence="4">cv. Nipponbare</strain>
    </source>
</reference>
<proteinExistence type="predicted"/>
<reference evidence="2" key="1">
    <citation type="submission" date="2002-09" db="EMBL/GenBank/DDBJ databases">
        <title>Rice Genomic Sequence.</title>
        <authorList>
            <person name="Wing R.A."/>
            <person name="Yu Y."/>
            <person name="Yang T.J."/>
            <person name="Nah G."/>
            <person name="Soderlund C."/>
            <person name="Chen M."/>
            <person name="Kim H.-R."/>
            <person name="Rambo T."/>
            <person name="Saski C."/>
            <person name="Henry D."/>
            <person name="Oates R."/>
            <person name="Simmons J."/>
        </authorList>
    </citation>
    <scope>NUCLEOTIDE SEQUENCE</scope>
</reference>
<dbReference type="InterPro" id="IPR036691">
    <property type="entry name" value="Endo/exonu/phosph_ase_sf"/>
</dbReference>
<dbReference type="GO" id="GO:0003964">
    <property type="term" value="F:RNA-directed DNA polymerase activity"/>
    <property type="evidence" value="ECO:0007669"/>
    <property type="project" value="UniProtKB-KW"/>
</dbReference>
<keyword evidence="2" id="KW-0695">RNA-directed DNA polymerase</keyword>
<sequence>MSAIEQNLREQNLRGRALVVVLSGRQEVSPAMVVEELRRSCGVLYDNVRVEVTRPSDFLISFTREEDCMAVLDLSGRLAVAGARITFRRWHRAIHARSTKMRHIVRLAIEGLPPHAAEPEELKQLLNKVDCQFIESFPPNDACMTEVLPWAVNPSAIPKEFALDIPEPTQEWWNEPETDDPDISRWSTRSRSLGKALLQTMTSYLLTAAPITPSSLPARAAVMPASMPRCILEGVSVLALEASSPAKSTTPLLAATASPPATTPPPPAAPFLPRMSSPGGASPVLAAPTSWDASPSTPSPVRCPLSPALPQLSSLGLAALGPPSPRVITHPSSAPACMVVAPSTREMGLQRELFPEEPLMLTPTSSSPVRPDVDASSVLVPAERDGDFFNLPGPRLAPSFGLALLVPGPLAVYRRRRELTGPRAFPLYRPGLEEWADPRSLPALADLVGPPPLSLFGKRPHQPRHRHRPSSYTPRRSERLAAQNSGKHIHMITRAQRVVMKRLGIIEDENKADERDILRYLELFKAPLAPSHVQALAALCSVAGRWSLSLCFSNLEGGASWTLTNVYGPQLDSDKLLFLEELLLVRQLVVGAWCVVGDFNLLATDGDKNNGNVNRRLISKFRHTIDALELREVYLFGRRYTWSNEQERPTLTKIDKVLVNGDWEEIFRDAHLQALSSSASDHCPLLLACDQMMHRPRKFKFESYWAKLEDFEDVVCQAWEAAPAGSNALSSLHFKLRATAAALRSWGARRISELRQQLAIAHEVVFQLDKDPG</sequence>
<reference evidence="4" key="3">
    <citation type="journal article" date="2005" name="Nature">
        <title>The map-based sequence of the rice genome.</title>
        <authorList>
            <consortium name="International rice genome sequencing project (IRGSP)"/>
            <person name="Matsumoto T."/>
            <person name="Wu J."/>
            <person name="Kanamori H."/>
            <person name="Katayose Y."/>
            <person name="Fujisawa M."/>
            <person name="Namiki N."/>
            <person name="Mizuno H."/>
            <person name="Yamamoto K."/>
            <person name="Antonio B.A."/>
            <person name="Baba T."/>
            <person name="Sakata K."/>
            <person name="Nagamura Y."/>
            <person name="Aoki H."/>
            <person name="Arikawa K."/>
            <person name="Arita K."/>
            <person name="Bito T."/>
            <person name="Chiden Y."/>
            <person name="Fujitsuka N."/>
            <person name="Fukunaka R."/>
            <person name="Hamada M."/>
            <person name="Harada C."/>
            <person name="Hayashi A."/>
            <person name="Hijishita S."/>
            <person name="Honda M."/>
            <person name="Hosokawa S."/>
            <person name="Ichikawa Y."/>
            <person name="Idonuma A."/>
            <person name="Iijima M."/>
            <person name="Ikeda M."/>
            <person name="Ikeno M."/>
            <person name="Ito K."/>
            <person name="Ito S."/>
            <person name="Ito T."/>
            <person name="Ito Y."/>
            <person name="Ito Y."/>
            <person name="Iwabuchi A."/>
            <person name="Kamiya K."/>
            <person name="Karasawa W."/>
            <person name="Kurita K."/>
            <person name="Katagiri S."/>
            <person name="Kikuta A."/>
            <person name="Kobayashi H."/>
            <person name="Kobayashi N."/>
            <person name="Machita K."/>
            <person name="Maehara T."/>
            <person name="Masukawa M."/>
            <person name="Mizubayashi T."/>
            <person name="Mukai Y."/>
            <person name="Nagasaki H."/>
            <person name="Nagata Y."/>
            <person name="Naito S."/>
            <person name="Nakashima M."/>
            <person name="Nakama Y."/>
            <person name="Nakamichi Y."/>
            <person name="Nakamura M."/>
            <person name="Meguro A."/>
            <person name="Negishi M."/>
            <person name="Ohta I."/>
            <person name="Ohta T."/>
            <person name="Okamoto M."/>
            <person name="Ono N."/>
            <person name="Saji S."/>
            <person name="Sakaguchi M."/>
            <person name="Sakai K."/>
            <person name="Shibata M."/>
            <person name="Shimokawa T."/>
            <person name="Song J."/>
            <person name="Takazaki Y."/>
            <person name="Terasawa K."/>
            <person name="Tsugane M."/>
            <person name="Tsuji K."/>
            <person name="Ueda S."/>
            <person name="Waki K."/>
            <person name="Yamagata H."/>
            <person name="Yamamoto M."/>
            <person name="Yamamoto S."/>
            <person name="Yamane H."/>
            <person name="Yoshiki S."/>
            <person name="Yoshihara R."/>
            <person name="Yukawa K."/>
            <person name="Zhong H."/>
            <person name="Yano M."/>
            <person name="Yuan Q."/>
            <person name="Ouyang S."/>
            <person name="Liu J."/>
            <person name="Jones K.M."/>
            <person name="Gansberger K."/>
            <person name="Moffat K."/>
            <person name="Hill J."/>
            <person name="Bera J."/>
            <person name="Fadrosh D."/>
            <person name="Jin S."/>
            <person name="Johri S."/>
            <person name="Kim M."/>
            <person name="Overton L."/>
            <person name="Reardon M."/>
            <person name="Tsitrin T."/>
            <person name="Vuong H."/>
            <person name="Weaver B."/>
            <person name="Ciecko A."/>
            <person name="Tallon L."/>
            <person name="Jackson J."/>
            <person name="Pai G."/>
            <person name="Aken S.V."/>
            <person name="Utterback T."/>
            <person name="Reidmuller S."/>
            <person name="Feldblyum T."/>
            <person name="Hsiao J."/>
            <person name="Zismann V."/>
            <person name="Iobst S."/>
            <person name="de Vazeille A.R."/>
            <person name="Buell C.R."/>
            <person name="Ying K."/>
            <person name="Li Y."/>
            <person name="Lu T."/>
            <person name="Huang Y."/>
            <person name="Zhao Q."/>
            <person name="Feng Q."/>
            <person name="Zhang L."/>
            <person name="Zhu J."/>
            <person name="Weng Q."/>
            <person name="Mu J."/>
            <person name="Lu Y."/>
            <person name="Fan D."/>
            <person name="Liu Y."/>
            <person name="Guan J."/>
            <person name="Zhang Y."/>
            <person name="Yu S."/>
            <person name="Liu X."/>
            <person name="Zhang Y."/>
            <person name="Hong G."/>
            <person name="Han B."/>
            <person name="Choisne N."/>
            <person name="Demange N."/>
            <person name="Orjeda G."/>
            <person name="Samain S."/>
            <person name="Cattolico L."/>
            <person name="Pelletier E."/>
            <person name="Couloux A."/>
            <person name="Segurens B."/>
            <person name="Wincker P."/>
            <person name="D'Hont A."/>
            <person name="Scarpelli C."/>
            <person name="Weissenbach J."/>
            <person name="Salanoubat M."/>
            <person name="Quetier F."/>
            <person name="Yu Y."/>
            <person name="Kim H.R."/>
            <person name="Rambo T."/>
            <person name="Currie J."/>
            <person name="Collura K."/>
            <person name="Luo M."/>
            <person name="Yang T."/>
            <person name="Ammiraju J.S.S."/>
            <person name="Engler F."/>
            <person name="Soderlund C."/>
            <person name="Wing R.A."/>
            <person name="Palmer L.E."/>
            <person name="de la Bastide M."/>
            <person name="Spiegel L."/>
            <person name="Nascimento L."/>
            <person name="Zutavern T."/>
            <person name="O'Shaughnessy A."/>
            <person name="Dike S."/>
            <person name="Dedhia N."/>
            <person name="Preston R."/>
            <person name="Balija V."/>
            <person name="McCombie W.R."/>
            <person name="Chow T."/>
            <person name="Chen H."/>
            <person name="Chung M."/>
            <person name="Chen C."/>
            <person name="Shaw J."/>
            <person name="Wu H."/>
            <person name="Hsiao K."/>
            <person name="Chao Y."/>
            <person name="Chu M."/>
            <person name="Cheng C."/>
            <person name="Hour A."/>
            <person name="Lee P."/>
            <person name="Lin S."/>
            <person name="Lin Y."/>
            <person name="Liou J."/>
            <person name="Liu S."/>
            <person name="Hsing Y."/>
            <person name="Raghuvanshi S."/>
            <person name="Mohanty A."/>
            <person name="Bharti A.K."/>
            <person name="Gaur A."/>
            <person name="Gupta V."/>
            <person name="Kumar D."/>
            <person name="Ravi V."/>
            <person name="Vij S."/>
            <person name="Kapur A."/>
            <person name="Khurana P."/>
            <person name="Khurana P."/>
            <person name="Khurana J.P."/>
            <person name="Tyagi A.K."/>
            <person name="Gaikwad K."/>
            <person name="Singh A."/>
            <person name="Dalal V."/>
            <person name="Srivastava S."/>
            <person name="Dixit A."/>
            <person name="Pal A.K."/>
            <person name="Ghazi I.A."/>
            <person name="Yadav M."/>
            <person name="Pandit A."/>
            <person name="Bhargava A."/>
            <person name="Sureshbabu K."/>
            <person name="Batra K."/>
            <person name="Sharma T.R."/>
            <person name="Mohapatra T."/>
            <person name="Singh N.K."/>
            <person name="Messing J."/>
            <person name="Nelson A.B."/>
            <person name="Fuks G."/>
            <person name="Kavchok S."/>
            <person name="Keizer G."/>
            <person name="Linton E."/>
            <person name="Llaca V."/>
            <person name="Song R."/>
            <person name="Tanyolac B."/>
            <person name="Young S."/>
            <person name="Ho-Il K."/>
            <person name="Hahn J.H."/>
            <person name="Sangsakoo G."/>
            <person name="Vanavichit A."/>
            <person name="de Mattos Luiz.A.T."/>
            <person name="Zimmer P.D."/>
            <person name="Malone G."/>
            <person name="Dellagostin O."/>
            <person name="de Oliveira A.C."/>
            <person name="Bevan M."/>
            <person name="Bancroft I."/>
            <person name="Minx P."/>
            <person name="Cordum H."/>
            <person name="Wilson R."/>
            <person name="Cheng Z."/>
            <person name="Jin W."/>
            <person name="Jiang J."/>
            <person name="Leong S.A."/>
            <person name="Iwama H."/>
            <person name="Gojobori T."/>
            <person name="Itoh T."/>
            <person name="Niimura Y."/>
            <person name="Fujii Y."/>
            <person name="Habara T."/>
            <person name="Sakai H."/>
            <person name="Sato Y."/>
            <person name="Wilson G."/>
            <person name="Kumar K."/>
            <person name="McCouch S."/>
            <person name="Juretic N."/>
            <person name="Hoen D."/>
            <person name="Wright S."/>
            <person name="Bruskiewich R."/>
            <person name="Bureau T."/>
            <person name="Miyao A."/>
            <person name="Hirochika H."/>
            <person name="Nishikawa T."/>
            <person name="Kadowaki K."/>
            <person name="Sugiura M."/>
            <person name="Burr B."/>
            <person name="Sasaki T."/>
        </authorList>
    </citation>
    <scope>NUCLEOTIDE SEQUENCE [LARGE SCALE GENOMIC DNA]</scope>
    <source>
        <strain evidence="4">cv. Nipponbare</strain>
    </source>
</reference>
<feature type="region of interest" description="Disordered" evidence="1">
    <location>
        <begin position="251"/>
        <end position="270"/>
    </location>
</feature>
<dbReference type="Gene3D" id="3.60.10.10">
    <property type="entry name" value="Endonuclease/exonuclease/phosphatase"/>
    <property type="match status" value="1"/>
</dbReference>
<dbReference type="Proteomes" id="UP000000763">
    <property type="component" value="Chromosome 10"/>
</dbReference>
<protein>
    <submittedName>
        <fullName evidence="2">Reverse transcriptase</fullName>
    </submittedName>
</protein>
<keyword evidence="2" id="KW-0548">Nucleotidyltransferase</keyword>
<accession>A0A5S6R7F0</accession>
<feature type="compositionally biased region" description="Pro residues" evidence="1">
    <location>
        <begin position="261"/>
        <end position="270"/>
    </location>
</feature>
<organism evidence="2 4">
    <name type="scientific">Oryza sativa subsp. japonica</name>
    <name type="common">Rice</name>
    <dbReference type="NCBI Taxonomy" id="39947"/>
    <lineage>
        <taxon>Eukaryota</taxon>
        <taxon>Viridiplantae</taxon>
        <taxon>Streptophyta</taxon>
        <taxon>Embryophyta</taxon>
        <taxon>Tracheophyta</taxon>
        <taxon>Spermatophyta</taxon>
        <taxon>Magnoliopsida</taxon>
        <taxon>Liliopsida</taxon>
        <taxon>Poales</taxon>
        <taxon>Poaceae</taxon>
        <taxon>BOP clade</taxon>
        <taxon>Oryzoideae</taxon>
        <taxon>Oryzeae</taxon>
        <taxon>Oryzinae</taxon>
        <taxon>Oryza</taxon>
        <taxon>Oryza sativa</taxon>
    </lineage>
</organism>
<gene>
    <name evidence="2" type="ORF">OSJNAa0036D19.11</name>
    <name evidence="3" type="ORF">OSJNBa0050E08.4</name>
</gene>
<feature type="compositionally biased region" description="Low complexity" evidence="1">
    <location>
        <begin position="251"/>
        <end position="260"/>
    </location>
</feature>
<dbReference type="PANTHER" id="PTHR33710">
    <property type="entry name" value="BNAC02G09200D PROTEIN"/>
    <property type="match status" value="1"/>
</dbReference>
<evidence type="ECO:0000313" key="3">
    <source>
        <dbReference type="EMBL" id="AAN04203.1"/>
    </source>
</evidence>
<dbReference type="AlphaFoldDB" id="A0A5S6R7F0"/>
<evidence type="ECO:0000256" key="1">
    <source>
        <dbReference type="SAM" id="MobiDB-lite"/>
    </source>
</evidence>
<dbReference type="PANTHER" id="PTHR33710:SF48">
    <property type="entry name" value="OS02G0307075 PROTEIN"/>
    <property type="match status" value="1"/>
</dbReference>
<dbReference type="EMBL" id="AC116600">
    <property type="protein sequence ID" value="AAN04143.1"/>
    <property type="molecule type" value="Genomic_DNA"/>
</dbReference>
<feature type="compositionally biased region" description="Basic residues" evidence="1">
    <location>
        <begin position="458"/>
        <end position="469"/>
    </location>
</feature>
<dbReference type="SUPFAM" id="SSF56219">
    <property type="entry name" value="DNase I-like"/>
    <property type="match status" value="1"/>
</dbReference>
<evidence type="ECO:0000313" key="4">
    <source>
        <dbReference type="Proteomes" id="UP000000763"/>
    </source>
</evidence>
<evidence type="ECO:0000313" key="2">
    <source>
        <dbReference type="EMBL" id="AAN04143.1"/>
    </source>
</evidence>
<keyword evidence="2" id="KW-0808">Transferase</keyword>
<feature type="region of interest" description="Disordered" evidence="1">
    <location>
        <begin position="452"/>
        <end position="482"/>
    </location>
</feature>
<reference evidence="3" key="2">
    <citation type="submission" date="2002-09" db="EMBL/GenBank/DDBJ databases">
        <title>Rice Genomic Sequence.</title>
        <authorList>
            <person name="Wing R.A."/>
            <person name="Yu Y."/>
            <person name="Soderlund C."/>
            <person name="Kim H.-R."/>
            <person name="Rambo T."/>
            <person name="Saski C."/>
            <person name="Currie J."/>
            <person name="Collura K."/>
        </authorList>
    </citation>
    <scope>NUCLEOTIDE SEQUENCE</scope>
</reference>
<name>A0A5S6R7F0_ORYSJ</name>
<dbReference type="EMBL" id="AC098696">
    <property type="protein sequence ID" value="AAN04203.1"/>
    <property type="molecule type" value="Genomic_DNA"/>
</dbReference>